<organism evidence="8 9">
    <name type="scientific">[Torrubiella] hemipterigena</name>
    <dbReference type="NCBI Taxonomy" id="1531966"/>
    <lineage>
        <taxon>Eukaryota</taxon>
        <taxon>Fungi</taxon>
        <taxon>Dikarya</taxon>
        <taxon>Ascomycota</taxon>
        <taxon>Pezizomycotina</taxon>
        <taxon>Sordariomycetes</taxon>
        <taxon>Hypocreomycetidae</taxon>
        <taxon>Hypocreales</taxon>
        <taxon>Clavicipitaceae</taxon>
        <taxon>Clavicipitaceae incertae sedis</taxon>
        <taxon>'Torrubiella' clade</taxon>
    </lineage>
</organism>
<reference evidence="8 9" key="1">
    <citation type="journal article" date="2015" name="Genome Announc.">
        <title>Draft Genome Sequence and Gene Annotation of the Entomopathogenic Fungus Verticillium hemipterigenum.</title>
        <authorList>
            <person name="Horn F."/>
            <person name="Habel A."/>
            <person name="Scharf D.H."/>
            <person name="Dworschak J."/>
            <person name="Brakhage A.A."/>
            <person name="Guthke R."/>
            <person name="Hertweck C."/>
            <person name="Linde J."/>
        </authorList>
    </citation>
    <scope>NUCLEOTIDE SEQUENCE [LARGE SCALE GENOMIC DNA]</scope>
</reference>
<evidence type="ECO:0000313" key="9">
    <source>
        <dbReference type="Proteomes" id="UP000039046"/>
    </source>
</evidence>
<dbReference type="EMBL" id="CDHN01000001">
    <property type="protein sequence ID" value="CEJ82936.1"/>
    <property type="molecule type" value="Genomic_DNA"/>
</dbReference>
<feature type="transmembrane region" description="Helical" evidence="6">
    <location>
        <begin position="405"/>
        <end position="422"/>
    </location>
</feature>
<dbReference type="PANTHER" id="PTHR43791">
    <property type="entry name" value="PERMEASE-RELATED"/>
    <property type="match status" value="1"/>
</dbReference>
<dbReference type="InterPro" id="IPR011701">
    <property type="entry name" value="MFS"/>
</dbReference>
<keyword evidence="2" id="KW-0813">Transport</keyword>
<evidence type="ECO:0000256" key="3">
    <source>
        <dbReference type="ARBA" id="ARBA00022692"/>
    </source>
</evidence>
<keyword evidence="9" id="KW-1185">Reference proteome</keyword>
<proteinExistence type="predicted"/>
<feature type="domain" description="Major facilitator superfamily (MFS) profile" evidence="7">
    <location>
        <begin position="50"/>
        <end position="477"/>
    </location>
</feature>
<dbReference type="FunFam" id="1.20.1250.20:FF:000013">
    <property type="entry name" value="MFS general substrate transporter"/>
    <property type="match status" value="1"/>
</dbReference>
<feature type="transmembrane region" description="Helical" evidence="6">
    <location>
        <begin position="342"/>
        <end position="362"/>
    </location>
</feature>
<dbReference type="Proteomes" id="UP000039046">
    <property type="component" value="Unassembled WGS sequence"/>
</dbReference>
<gene>
    <name evidence="8" type="ORF">VHEMI02975</name>
</gene>
<evidence type="ECO:0000256" key="4">
    <source>
        <dbReference type="ARBA" id="ARBA00022989"/>
    </source>
</evidence>
<evidence type="ECO:0000313" key="8">
    <source>
        <dbReference type="EMBL" id="CEJ82936.1"/>
    </source>
</evidence>
<dbReference type="GO" id="GO:0005886">
    <property type="term" value="C:plasma membrane"/>
    <property type="evidence" value="ECO:0007669"/>
    <property type="project" value="TreeGrafter"/>
</dbReference>
<feature type="transmembrane region" description="Helical" evidence="6">
    <location>
        <begin position="50"/>
        <end position="68"/>
    </location>
</feature>
<keyword evidence="5 6" id="KW-0472">Membrane</keyword>
<feature type="transmembrane region" description="Helical" evidence="6">
    <location>
        <begin position="146"/>
        <end position="166"/>
    </location>
</feature>
<feature type="transmembrane region" description="Helical" evidence="6">
    <location>
        <begin position="434"/>
        <end position="457"/>
    </location>
</feature>
<dbReference type="Gene3D" id="1.20.1250.20">
    <property type="entry name" value="MFS general substrate transporter like domains"/>
    <property type="match status" value="2"/>
</dbReference>
<feature type="transmembrane region" description="Helical" evidence="6">
    <location>
        <begin position="178"/>
        <end position="197"/>
    </location>
</feature>
<evidence type="ECO:0000256" key="6">
    <source>
        <dbReference type="SAM" id="Phobius"/>
    </source>
</evidence>
<keyword evidence="4 6" id="KW-1133">Transmembrane helix</keyword>
<dbReference type="Pfam" id="PF07690">
    <property type="entry name" value="MFS_1"/>
    <property type="match status" value="1"/>
</dbReference>
<feature type="transmembrane region" description="Helical" evidence="6">
    <location>
        <begin position="88"/>
        <end position="109"/>
    </location>
</feature>
<protein>
    <recommendedName>
        <fullName evidence="7">Major facilitator superfamily (MFS) profile domain-containing protein</fullName>
    </recommendedName>
</protein>
<feature type="transmembrane region" description="Helical" evidence="6">
    <location>
        <begin position="209"/>
        <end position="231"/>
    </location>
</feature>
<dbReference type="OrthoDB" id="19923at2759"/>
<feature type="transmembrane region" description="Helical" evidence="6">
    <location>
        <begin position="368"/>
        <end position="393"/>
    </location>
</feature>
<feature type="transmembrane region" description="Helical" evidence="6">
    <location>
        <begin position="318"/>
        <end position="335"/>
    </location>
</feature>
<dbReference type="SUPFAM" id="SSF103473">
    <property type="entry name" value="MFS general substrate transporter"/>
    <property type="match status" value="1"/>
</dbReference>
<name>A0A0A1SX73_9HYPO</name>
<feature type="transmembrane region" description="Helical" evidence="6">
    <location>
        <begin position="280"/>
        <end position="298"/>
    </location>
</feature>
<dbReference type="PANTHER" id="PTHR43791:SF46">
    <property type="entry name" value="MAJOR FACILITATOR SUPERFAMILY (MFS) PROFILE DOMAIN-CONTAINING PROTEIN-RELATED"/>
    <property type="match status" value="1"/>
</dbReference>
<evidence type="ECO:0000259" key="7">
    <source>
        <dbReference type="PROSITE" id="PS50850"/>
    </source>
</evidence>
<dbReference type="GO" id="GO:0022857">
    <property type="term" value="F:transmembrane transporter activity"/>
    <property type="evidence" value="ECO:0007669"/>
    <property type="project" value="InterPro"/>
</dbReference>
<dbReference type="AlphaFoldDB" id="A0A0A1SX73"/>
<dbReference type="HOGENOM" id="CLU_001265_0_1_1"/>
<dbReference type="InterPro" id="IPR020846">
    <property type="entry name" value="MFS_dom"/>
</dbReference>
<dbReference type="PROSITE" id="PS50850">
    <property type="entry name" value="MFS"/>
    <property type="match status" value="1"/>
</dbReference>
<evidence type="ECO:0000256" key="5">
    <source>
        <dbReference type="ARBA" id="ARBA00023136"/>
    </source>
</evidence>
<keyword evidence="3 6" id="KW-0812">Transmembrane</keyword>
<dbReference type="FunFam" id="1.20.1250.20:FF:000034">
    <property type="entry name" value="MFS general substrate transporter"/>
    <property type="match status" value="1"/>
</dbReference>
<feature type="transmembrane region" description="Helical" evidence="6">
    <location>
        <begin position="116"/>
        <end position="134"/>
    </location>
</feature>
<sequence length="477" mass="52618">MAVALDATTPTTDNLADDNGQATKEIVQNEEIALPEDEERRLLRRIDGRLLPMLFLIYLMAFLDRANIGNALTLGLEEDLSLAGSQPNIALLIFFVPYIVLEIPSNIILKKVTPHVWMSLCMTGFGIAMLAQGFVTNYAGLLATRFFLGVFEAGIFPGSFYLISFWYKRQEAQTRYTVYFSSILLASAFSGLLASAIANMDGVGGKSSWRWVFILEGILTIIAAAMAFFLICDFPDQAKWLTDRERRFIHQKTKQDDKTADDKITLRDIGEFVKHLEHHVAALMYFCAIVPAYAFVYFVPTVIKTLGYNTVQIQLHSVPPYAAAFALCMILAVAIGRTDVRFPYYLLSSAIAIAGLAILLAVHDGFSVRYLGICLTVIGLQALVILCIGWYLVNLHGHKERSIGSAWMIGFGNMGGFVAPFAFLSKYKPEYRPGLSMCIGIAALGAATACAYAGLMVRKRRRMMAMGNASSTPLPSL</sequence>
<evidence type="ECO:0000256" key="2">
    <source>
        <dbReference type="ARBA" id="ARBA00022448"/>
    </source>
</evidence>
<accession>A0A0A1SX73</accession>
<dbReference type="InterPro" id="IPR036259">
    <property type="entry name" value="MFS_trans_sf"/>
</dbReference>
<comment type="subcellular location">
    <subcellularLocation>
        <location evidence="1">Membrane</location>
        <topology evidence="1">Multi-pass membrane protein</topology>
    </subcellularLocation>
</comment>
<evidence type="ECO:0000256" key="1">
    <source>
        <dbReference type="ARBA" id="ARBA00004141"/>
    </source>
</evidence>